<dbReference type="SUPFAM" id="SSF81665">
    <property type="entry name" value="Calcium ATPase, transmembrane domain M"/>
    <property type="match status" value="1"/>
</dbReference>
<dbReference type="InterPro" id="IPR023214">
    <property type="entry name" value="HAD_sf"/>
</dbReference>
<keyword evidence="5" id="KW-0547">Nucleotide-binding</keyword>
<dbReference type="PANTHER" id="PTHR43294:SF21">
    <property type="entry name" value="CATION TRANSPORTING ATPASE"/>
    <property type="match status" value="1"/>
</dbReference>
<dbReference type="InterPro" id="IPR036412">
    <property type="entry name" value="HAD-like_sf"/>
</dbReference>
<dbReference type="EMBL" id="JFCB01000001">
    <property type="protein sequence ID" value="KES09099.1"/>
    <property type="molecule type" value="Genomic_DNA"/>
</dbReference>
<evidence type="ECO:0000256" key="9">
    <source>
        <dbReference type="ARBA" id="ARBA00023136"/>
    </source>
</evidence>
<evidence type="ECO:0000259" key="13">
    <source>
        <dbReference type="SMART" id="SM00831"/>
    </source>
</evidence>
<dbReference type="SFLD" id="SFLDG00002">
    <property type="entry name" value="C1.7:_P-type_atpase_like"/>
    <property type="match status" value="1"/>
</dbReference>
<dbReference type="GO" id="GO:0005886">
    <property type="term" value="C:plasma membrane"/>
    <property type="evidence" value="ECO:0007669"/>
    <property type="project" value="UniProtKB-SubCell"/>
</dbReference>
<evidence type="ECO:0000313" key="14">
    <source>
        <dbReference type="EMBL" id="KES09099.1"/>
    </source>
</evidence>
<dbReference type="InterPro" id="IPR001757">
    <property type="entry name" value="P_typ_ATPase"/>
</dbReference>
<proteinExistence type="inferred from homology"/>
<dbReference type="eggNOG" id="COG0474">
    <property type="taxonomic scope" value="Bacteria"/>
</dbReference>
<dbReference type="Proteomes" id="UP000028341">
    <property type="component" value="Unassembled WGS sequence"/>
</dbReference>
<keyword evidence="8 12" id="KW-1133">Transmembrane helix</keyword>
<evidence type="ECO:0000256" key="7">
    <source>
        <dbReference type="ARBA" id="ARBA00022967"/>
    </source>
</evidence>
<dbReference type="InterPro" id="IPR050510">
    <property type="entry name" value="Cation_transp_ATPase_P-type"/>
</dbReference>
<evidence type="ECO:0000256" key="1">
    <source>
        <dbReference type="ARBA" id="ARBA00004651"/>
    </source>
</evidence>
<protein>
    <submittedName>
        <fullName evidence="14">Cation-transporting ATPase</fullName>
    </submittedName>
</protein>
<dbReference type="GO" id="GO:0016887">
    <property type="term" value="F:ATP hydrolysis activity"/>
    <property type="evidence" value="ECO:0007669"/>
    <property type="project" value="InterPro"/>
</dbReference>
<evidence type="ECO:0000313" key="15">
    <source>
        <dbReference type="Proteomes" id="UP000028341"/>
    </source>
</evidence>
<dbReference type="PANTHER" id="PTHR43294">
    <property type="entry name" value="SODIUM/POTASSIUM-TRANSPORTING ATPASE SUBUNIT ALPHA"/>
    <property type="match status" value="1"/>
</dbReference>
<dbReference type="Gene3D" id="2.70.150.10">
    <property type="entry name" value="Calcium-transporting ATPase, cytoplasmic transduction domain A"/>
    <property type="match status" value="1"/>
</dbReference>
<feature type="compositionally biased region" description="Low complexity" evidence="11">
    <location>
        <begin position="18"/>
        <end position="30"/>
    </location>
</feature>
<dbReference type="SUPFAM" id="SSF81653">
    <property type="entry name" value="Calcium ATPase, transduction domain A"/>
    <property type="match status" value="1"/>
</dbReference>
<dbReference type="Gene3D" id="3.40.50.1000">
    <property type="entry name" value="HAD superfamily/HAD-like"/>
    <property type="match status" value="1"/>
</dbReference>
<evidence type="ECO:0000256" key="5">
    <source>
        <dbReference type="ARBA" id="ARBA00022741"/>
    </source>
</evidence>
<dbReference type="AlphaFoldDB" id="A0A081XZX6"/>
<keyword evidence="7" id="KW-1278">Translocase</keyword>
<sequence length="947" mass="99243">MTAREAGSPVTGAGGPGRAAAEGGAGPAAPRGDEVRTLPAEEVFEALGTSPRGLSTAGTAALRARWGPNELPPAARGRLWRRLAAQFTDLFAVVLLIASAITFLAYGLQDPRDAGTLQLAVAIWCVVVLNAAIGFAQEYSAERTAESLQAMVRHTCRVLRDGERREIPSQEVLPGDVVVLEAGDAVPADCRLVEAHEVSVNNAALTGESDAVGRTAHPVAAGPVLQARNCVFMGTDVTAGSAKAVVFATGTATEFGKIFRLTAAAPRQRTPLQRQVALMARRVAGTALAIGALLFLVRLPTGQPFVETFVFALGVMVALVPEGLPATLSVSLAIGVRRMARRHALVKQLLAVEALGSTTVVCTDKTGTLTQAEMTVVRIWSGGTEHAVTGVGYAPDGEVDDPGPVRELLRVGALCSNARLVPPSEHHGWRVLGDTTEGALLVAARKAGLDQAAEEAAAPRVAEHPFDSGRKLMSTVHRDTGTGGFLVYAKGAPQELLGRCAAADWAGEHRPLTDALRAEVLAANDRLATQGLRVLAVARRPASDPRLDRATAESELTLLGLVGMLDPPRPEVSEAVAACRRAGIRIVMVTGDHPLTAEAVARRVGIVTGAAPAVLTGAEFEALDDDGLDALLGRPGELLLCRVSPEDKMRVVGALHRSGEVVAVTGDGANDAPALKHADIGVAMGASGTDVAREAAVMVLLDDSFASIAAAVRLGRSVYQNIRKFLVYVFSSNIGELVPIVAATFAGFPLVPISAVQILAIDLGTDVLPALALGAEPPEPDVMDRPPRSRSERLFSTAVMGRILFLGGIQAIGVTTVFFWHIHASGVPWADLDEDDLVYREAVTLVHAGIVLSQFFVALAVRTDRQSLLRIGLLSNPWLLAAGCFGITIMAGISYLPPLQALFDTAPLGPGDWALLAGLGSLVLVAEELRKMWLRRRGSTAAKGATR</sequence>
<evidence type="ECO:0000256" key="4">
    <source>
        <dbReference type="ARBA" id="ARBA00022692"/>
    </source>
</evidence>
<dbReference type="NCBIfam" id="TIGR01494">
    <property type="entry name" value="ATPase_P-type"/>
    <property type="match status" value="3"/>
</dbReference>
<dbReference type="Pfam" id="PF00689">
    <property type="entry name" value="Cation_ATPase_C"/>
    <property type="match status" value="1"/>
</dbReference>
<dbReference type="Pfam" id="PF00122">
    <property type="entry name" value="E1-E2_ATPase"/>
    <property type="match status" value="1"/>
</dbReference>
<dbReference type="SUPFAM" id="SSF56784">
    <property type="entry name" value="HAD-like"/>
    <property type="match status" value="1"/>
</dbReference>
<evidence type="ECO:0000256" key="11">
    <source>
        <dbReference type="SAM" id="MobiDB-lite"/>
    </source>
</evidence>
<feature type="transmembrane region" description="Helical" evidence="12">
    <location>
        <begin position="754"/>
        <end position="773"/>
    </location>
</feature>
<keyword evidence="4 12" id="KW-0812">Transmembrane</keyword>
<feature type="transmembrane region" description="Helical" evidence="12">
    <location>
        <begin position="842"/>
        <end position="861"/>
    </location>
</feature>
<dbReference type="PROSITE" id="PS00154">
    <property type="entry name" value="ATPASE_E1_E2"/>
    <property type="match status" value="1"/>
</dbReference>
<dbReference type="Pfam" id="PF13246">
    <property type="entry name" value="Cation_ATPase"/>
    <property type="match status" value="1"/>
</dbReference>
<dbReference type="FunFam" id="3.40.50.1000:FF:000083">
    <property type="entry name" value="Sodium/potassium-transporting ATPase subunit alpha"/>
    <property type="match status" value="1"/>
</dbReference>
<feature type="transmembrane region" description="Helical" evidence="12">
    <location>
        <begin position="794"/>
        <end position="822"/>
    </location>
</feature>
<dbReference type="InterPro" id="IPR023299">
    <property type="entry name" value="ATPase_P-typ_cyto_dom_N"/>
</dbReference>
<comment type="catalytic activity">
    <reaction evidence="10">
        <text>ATP + H2O = ADP + phosphate + H(+)</text>
        <dbReference type="Rhea" id="RHEA:13065"/>
        <dbReference type="ChEBI" id="CHEBI:15377"/>
        <dbReference type="ChEBI" id="CHEBI:15378"/>
        <dbReference type="ChEBI" id="CHEBI:30616"/>
        <dbReference type="ChEBI" id="CHEBI:43474"/>
        <dbReference type="ChEBI" id="CHEBI:456216"/>
    </reaction>
</comment>
<name>A0A081XZX6_STRTO</name>
<dbReference type="Gene3D" id="3.40.1110.10">
    <property type="entry name" value="Calcium-transporting ATPase, cytoplasmic domain N"/>
    <property type="match status" value="1"/>
</dbReference>
<dbReference type="PRINTS" id="PR00121">
    <property type="entry name" value="NAKATPASE"/>
</dbReference>
<feature type="transmembrane region" description="Helical" evidence="12">
    <location>
        <begin position="276"/>
        <end position="297"/>
    </location>
</feature>
<keyword evidence="9 12" id="KW-0472">Membrane</keyword>
<dbReference type="InterPro" id="IPR008250">
    <property type="entry name" value="ATPase_P-typ_transduc_dom_A_sf"/>
</dbReference>
<dbReference type="InterPro" id="IPR004014">
    <property type="entry name" value="ATPase_P-typ_cation-transptr_N"/>
</dbReference>
<feature type="domain" description="Cation-transporting P-type ATPase N-terminal" evidence="13">
    <location>
        <begin position="34"/>
        <end position="107"/>
    </location>
</feature>
<reference evidence="14 15" key="1">
    <citation type="submission" date="2014-02" db="EMBL/GenBank/DDBJ databases">
        <title>The genome announcement of Streptomyces toyocaensis NRRL15009.</title>
        <authorList>
            <person name="Hong H.-J."/>
            <person name="Kwun M.J."/>
        </authorList>
    </citation>
    <scope>NUCLEOTIDE SEQUENCE [LARGE SCALE GENOMIC DNA]</scope>
    <source>
        <strain evidence="14 15">NRRL 15009</strain>
    </source>
</reference>
<feature type="transmembrane region" description="Helical" evidence="12">
    <location>
        <begin position="873"/>
        <end position="893"/>
    </location>
</feature>
<gene>
    <name evidence="14" type="ORF">BU52_03345</name>
</gene>
<evidence type="ECO:0000256" key="2">
    <source>
        <dbReference type="ARBA" id="ARBA00005675"/>
    </source>
</evidence>
<dbReference type="SFLD" id="SFLDF00027">
    <property type="entry name" value="p-type_atpase"/>
    <property type="match status" value="1"/>
</dbReference>
<feature type="transmembrane region" description="Helical" evidence="12">
    <location>
        <begin position="913"/>
        <end position="929"/>
    </location>
</feature>
<dbReference type="SFLD" id="SFLDS00003">
    <property type="entry name" value="Haloacid_Dehalogenase"/>
    <property type="match status" value="1"/>
</dbReference>
<comment type="caution">
    <text evidence="14">The sequence shown here is derived from an EMBL/GenBank/DDBJ whole genome shotgun (WGS) entry which is preliminary data.</text>
</comment>
<dbReference type="SMART" id="SM00831">
    <property type="entry name" value="Cation_ATPase_N"/>
    <property type="match status" value="1"/>
</dbReference>
<feature type="transmembrane region" description="Helical" evidence="12">
    <location>
        <begin position="114"/>
        <end position="136"/>
    </location>
</feature>
<evidence type="ECO:0000256" key="8">
    <source>
        <dbReference type="ARBA" id="ARBA00022989"/>
    </source>
</evidence>
<dbReference type="Gene3D" id="1.20.1110.10">
    <property type="entry name" value="Calcium-transporting ATPase, transmembrane domain"/>
    <property type="match status" value="1"/>
</dbReference>
<dbReference type="InterPro" id="IPR059000">
    <property type="entry name" value="ATPase_P-type_domA"/>
</dbReference>
<evidence type="ECO:0000256" key="6">
    <source>
        <dbReference type="ARBA" id="ARBA00022840"/>
    </source>
</evidence>
<feature type="transmembrane region" description="Helical" evidence="12">
    <location>
        <begin position="87"/>
        <end position="108"/>
    </location>
</feature>
<dbReference type="Pfam" id="PF00690">
    <property type="entry name" value="Cation_ATPase_N"/>
    <property type="match status" value="1"/>
</dbReference>
<comment type="similarity">
    <text evidence="2">Belongs to the cation transport ATPase (P-type) (TC 3.A.3) family. Type IIA subfamily.</text>
</comment>
<keyword evidence="3" id="KW-1003">Cell membrane</keyword>
<dbReference type="InterPro" id="IPR006068">
    <property type="entry name" value="ATPase_P-typ_cation-transptr_C"/>
</dbReference>
<keyword evidence="15" id="KW-1185">Reference proteome</keyword>
<evidence type="ECO:0000256" key="12">
    <source>
        <dbReference type="SAM" id="Phobius"/>
    </source>
</evidence>
<dbReference type="GO" id="GO:0005524">
    <property type="term" value="F:ATP binding"/>
    <property type="evidence" value="ECO:0007669"/>
    <property type="project" value="UniProtKB-KW"/>
</dbReference>
<feature type="region of interest" description="Disordered" evidence="11">
    <location>
        <begin position="1"/>
        <end position="34"/>
    </location>
</feature>
<dbReference type="PRINTS" id="PR00119">
    <property type="entry name" value="CATATPASE"/>
</dbReference>
<accession>A0A081XZX6</accession>
<dbReference type="InterPro" id="IPR023298">
    <property type="entry name" value="ATPase_P-typ_TM_dom_sf"/>
</dbReference>
<feature type="transmembrane region" description="Helical" evidence="12">
    <location>
        <begin position="309"/>
        <end position="334"/>
    </location>
</feature>
<evidence type="ECO:0000256" key="3">
    <source>
        <dbReference type="ARBA" id="ARBA00022475"/>
    </source>
</evidence>
<dbReference type="InterPro" id="IPR044492">
    <property type="entry name" value="P_typ_ATPase_HD_dom"/>
</dbReference>
<dbReference type="InterPro" id="IPR018303">
    <property type="entry name" value="ATPase_P-typ_P_site"/>
</dbReference>
<feature type="transmembrane region" description="Helical" evidence="12">
    <location>
        <begin position="725"/>
        <end position="748"/>
    </location>
</feature>
<keyword evidence="6" id="KW-0067">ATP-binding</keyword>
<dbReference type="STRING" id="55952.BU52_03345"/>
<comment type="subcellular location">
    <subcellularLocation>
        <location evidence="1">Cell membrane</location>
        <topology evidence="1">Multi-pass membrane protein</topology>
    </subcellularLocation>
</comment>
<evidence type="ECO:0000256" key="10">
    <source>
        <dbReference type="ARBA" id="ARBA00049360"/>
    </source>
</evidence>
<dbReference type="SUPFAM" id="SSF81660">
    <property type="entry name" value="Metal cation-transporting ATPase, ATP-binding domain N"/>
    <property type="match status" value="1"/>
</dbReference>
<organism evidence="14 15">
    <name type="scientific">Streptomyces toyocaensis</name>
    <dbReference type="NCBI Taxonomy" id="55952"/>
    <lineage>
        <taxon>Bacteria</taxon>
        <taxon>Bacillati</taxon>
        <taxon>Actinomycetota</taxon>
        <taxon>Actinomycetes</taxon>
        <taxon>Kitasatosporales</taxon>
        <taxon>Streptomycetaceae</taxon>
        <taxon>Streptomyces</taxon>
    </lineage>
</organism>
<dbReference type="Pfam" id="PF08282">
    <property type="entry name" value="Hydrolase_3"/>
    <property type="match status" value="1"/>
</dbReference>